<keyword evidence="3" id="KW-1185">Reference proteome</keyword>
<name>A0A6D2JK53_9BRAS</name>
<dbReference type="OrthoDB" id="1645289at2759"/>
<evidence type="ECO:0000313" key="3">
    <source>
        <dbReference type="Proteomes" id="UP000467841"/>
    </source>
</evidence>
<accession>A0A6D2JK53</accession>
<protein>
    <recommendedName>
        <fullName evidence="1">Reverse transcriptase Ty1/copia-type domain-containing protein</fullName>
    </recommendedName>
</protein>
<proteinExistence type="predicted"/>
<dbReference type="PANTHER" id="PTHR11439">
    <property type="entry name" value="GAG-POL-RELATED RETROTRANSPOSON"/>
    <property type="match status" value="1"/>
</dbReference>
<dbReference type="Proteomes" id="UP000467841">
    <property type="component" value="Unassembled WGS sequence"/>
</dbReference>
<sequence length="264" mass="29812">MDVKTAFLNGDLEEEVYMRQPEGFIKEGQEDMVCKLKKSIYGLKQASRQWYLKFDEIITKFGFKENIVDPCIYLKFSGSKFIFLVLYVDDILLASSDLGLLHQSLGILGLSQKAYIDKVLEKFSMLSCSSSVVPMQKGDKLDLKQCPQNEMERNEMHKYPYASLVGSLMYAQVCTRPDINHAVGMLGRFQSNPGVAHWQAAKKVLRYLKGTRNHMLTYRRSTHPQMVGFSDSDFGGCHDIGTALLAMCISLAEVPSHGKARSRS</sequence>
<organism evidence="2 3">
    <name type="scientific">Microthlaspi erraticum</name>
    <dbReference type="NCBI Taxonomy" id="1685480"/>
    <lineage>
        <taxon>Eukaryota</taxon>
        <taxon>Viridiplantae</taxon>
        <taxon>Streptophyta</taxon>
        <taxon>Embryophyta</taxon>
        <taxon>Tracheophyta</taxon>
        <taxon>Spermatophyta</taxon>
        <taxon>Magnoliopsida</taxon>
        <taxon>eudicotyledons</taxon>
        <taxon>Gunneridae</taxon>
        <taxon>Pentapetalae</taxon>
        <taxon>rosids</taxon>
        <taxon>malvids</taxon>
        <taxon>Brassicales</taxon>
        <taxon>Brassicaceae</taxon>
        <taxon>Coluteocarpeae</taxon>
        <taxon>Microthlaspi</taxon>
    </lineage>
</organism>
<dbReference type="InterPro" id="IPR013103">
    <property type="entry name" value="RVT_2"/>
</dbReference>
<dbReference type="Pfam" id="PF07727">
    <property type="entry name" value="RVT_2"/>
    <property type="match status" value="1"/>
</dbReference>
<evidence type="ECO:0000313" key="2">
    <source>
        <dbReference type="EMBL" id="CAA7037676.1"/>
    </source>
</evidence>
<evidence type="ECO:0000259" key="1">
    <source>
        <dbReference type="Pfam" id="PF07727"/>
    </source>
</evidence>
<feature type="domain" description="Reverse transcriptase Ty1/copia-type" evidence="1">
    <location>
        <begin position="1"/>
        <end position="101"/>
    </location>
</feature>
<dbReference type="AlphaFoldDB" id="A0A6D2JK53"/>
<dbReference type="PANTHER" id="PTHR11439:SF467">
    <property type="entry name" value="INTEGRASE CATALYTIC DOMAIN-CONTAINING PROTEIN"/>
    <property type="match status" value="1"/>
</dbReference>
<gene>
    <name evidence="2" type="ORF">MERR_LOCUS24911</name>
</gene>
<reference evidence="2" key="1">
    <citation type="submission" date="2020-01" db="EMBL/GenBank/DDBJ databases">
        <authorList>
            <person name="Mishra B."/>
        </authorList>
    </citation>
    <scope>NUCLEOTIDE SEQUENCE [LARGE SCALE GENOMIC DNA]</scope>
</reference>
<dbReference type="SUPFAM" id="SSF56672">
    <property type="entry name" value="DNA/RNA polymerases"/>
    <property type="match status" value="1"/>
</dbReference>
<dbReference type="EMBL" id="CACVBM020001180">
    <property type="protein sequence ID" value="CAA7037676.1"/>
    <property type="molecule type" value="Genomic_DNA"/>
</dbReference>
<comment type="caution">
    <text evidence="2">The sequence shown here is derived from an EMBL/GenBank/DDBJ whole genome shotgun (WGS) entry which is preliminary data.</text>
</comment>
<dbReference type="InterPro" id="IPR043502">
    <property type="entry name" value="DNA/RNA_pol_sf"/>
</dbReference>